<dbReference type="Gene3D" id="3.40.50.1820">
    <property type="entry name" value="alpha/beta hydrolase"/>
    <property type="match status" value="1"/>
</dbReference>
<evidence type="ECO:0000256" key="9">
    <source>
        <dbReference type="ARBA" id="ARBA00022963"/>
    </source>
</evidence>
<comment type="cofactor">
    <cofactor evidence="1">
        <name>Ca(2+)</name>
        <dbReference type="ChEBI" id="CHEBI:29108"/>
    </cofactor>
</comment>
<evidence type="ECO:0000256" key="14">
    <source>
        <dbReference type="ARBA" id="ARBA00026104"/>
    </source>
</evidence>
<keyword evidence="11" id="KW-0443">Lipid metabolism</keyword>
<reference evidence="18 19" key="2">
    <citation type="journal article" date="2008" name="Nature">
        <title>The Phaeodactylum genome reveals the evolutionary history of diatom genomes.</title>
        <authorList>
            <person name="Bowler C."/>
            <person name="Allen A.E."/>
            <person name="Badger J.H."/>
            <person name="Grimwood J."/>
            <person name="Jabbari K."/>
            <person name="Kuo A."/>
            <person name="Maheswari U."/>
            <person name="Martens C."/>
            <person name="Maumus F."/>
            <person name="Otillar R.P."/>
            <person name="Rayko E."/>
            <person name="Salamov A."/>
            <person name="Vandepoele K."/>
            <person name="Beszteri B."/>
            <person name="Gruber A."/>
            <person name="Heijde M."/>
            <person name="Katinka M."/>
            <person name="Mock T."/>
            <person name="Valentin K."/>
            <person name="Verret F."/>
            <person name="Berges J.A."/>
            <person name="Brownlee C."/>
            <person name="Cadoret J.P."/>
            <person name="Chiovitti A."/>
            <person name="Choi C.J."/>
            <person name="Coesel S."/>
            <person name="De Martino A."/>
            <person name="Detter J.C."/>
            <person name="Durkin C."/>
            <person name="Falciatore A."/>
            <person name="Fournet J."/>
            <person name="Haruta M."/>
            <person name="Huysman M.J."/>
            <person name="Jenkins B.D."/>
            <person name="Jiroutova K."/>
            <person name="Jorgensen R.E."/>
            <person name="Joubert Y."/>
            <person name="Kaplan A."/>
            <person name="Kroger N."/>
            <person name="Kroth P.G."/>
            <person name="La Roche J."/>
            <person name="Lindquist E."/>
            <person name="Lommer M."/>
            <person name="Martin-Jezequel V."/>
            <person name="Lopez P.J."/>
            <person name="Lucas S."/>
            <person name="Mangogna M."/>
            <person name="McGinnis K."/>
            <person name="Medlin L.K."/>
            <person name="Montsant A."/>
            <person name="Oudot-Le Secq M.P."/>
            <person name="Napoli C."/>
            <person name="Obornik M."/>
            <person name="Parker M.S."/>
            <person name="Petit J.L."/>
            <person name="Porcel B.M."/>
            <person name="Poulsen N."/>
            <person name="Robison M."/>
            <person name="Rychlewski L."/>
            <person name="Rynearson T.A."/>
            <person name="Schmutz J."/>
            <person name="Shapiro H."/>
            <person name="Siaut M."/>
            <person name="Stanley M."/>
            <person name="Sussman M.R."/>
            <person name="Taylor A.R."/>
            <person name="Vardi A."/>
            <person name="von Dassow P."/>
            <person name="Vyverman W."/>
            <person name="Willis A."/>
            <person name="Wyrwicz L.S."/>
            <person name="Rokhsar D.S."/>
            <person name="Weissenbach J."/>
            <person name="Armbrust E.V."/>
            <person name="Green B.R."/>
            <person name="Van de Peer Y."/>
            <person name="Grigoriev I.V."/>
        </authorList>
    </citation>
    <scope>NUCLEOTIDE SEQUENCE [LARGE SCALE GENOMIC DNA]</scope>
    <source>
        <strain evidence="18 19">CCMP1335</strain>
    </source>
</reference>
<evidence type="ECO:0000256" key="4">
    <source>
        <dbReference type="ARBA" id="ARBA00022553"/>
    </source>
</evidence>
<proteinExistence type="predicted"/>
<reference evidence="18 19" key="1">
    <citation type="journal article" date="2004" name="Science">
        <title>The genome of the diatom Thalassiosira pseudonana: ecology, evolution, and metabolism.</title>
        <authorList>
            <person name="Armbrust E.V."/>
            <person name="Berges J.A."/>
            <person name="Bowler C."/>
            <person name="Green B.R."/>
            <person name="Martinez D."/>
            <person name="Putnam N.H."/>
            <person name="Zhou S."/>
            <person name="Allen A.E."/>
            <person name="Apt K.E."/>
            <person name="Bechner M."/>
            <person name="Brzezinski M.A."/>
            <person name="Chaal B.K."/>
            <person name="Chiovitti A."/>
            <person name="Davis A.K."/>
            <person name="Demarest M.S."/>
            <person name="Detter J.C."/>
            <person name="Glavina T."/>
            <person name="Goodstein D."/>
            <person name="Hadi M.Z."/>
            <person name="Hellsten U."/>
            <person name="Hildebrand M."/>
            <person name="Jenkins B.D."/>
            <person name="Jurka J."/>
            <person name="Kapitonov V.V."/>
            <person name="Kroger N."/>
            <person name="Lau W.W."/>
            <person name="Lane T.W."/>
            <person name="Larimer F.W."/>
            <person name="Lippmeier J.C."/>
            <person name="Lucas S."/>
            <person name="Medina M."/>
            <person name="Montsant A."/>
            <person name="Obornik M."/>
            <person name="Parker M.S."/>
            <person name="Palenik B."/>
            <person name="Pazour G.J."/>
            <person name="Richardson P.M."/>
            <person name="Rynearson T.A."/>
            <person name="Saito M.A."/>
            <person name="Schwartz D.C."/>
            <person name="Thamatrakoln K."/>
            <person name="Valentin K."/>
            <person name="Vardi A."/>
            <person name="Wilkerson F.P."/>
            <person name="Rokhsar D.S."/>
        </authorList>
    </citation>
    <scope>NUCLEOTIDE SEQUENCE [LARGE SCALE GENOMIC DNA]</scope>
    <source>
        <strain evidence="18 19">CCMP1335</strain>
    </source>
</reference>
<dbReference type="GeneID" id="7447547"/>
<keyword evidence="7" id="KW-0378">Hydrolase</keyword>
<feature type="transmembrane region" description="Helical" evidence="16">
    <location>
        <begin position="783"/>
        <end position="801"/>
    </location>
</feature>
<dbReference type="SUPFAM" id="SSF53474">
    <property type="entry name" value="alpha/beta-Hydrolases"/>
    <property type="match status" value="1"/>
</dbReference>
<dbReference type="InParanoid" id="B8CAC7"/>
<dbReference type="InterPro" id="IPR052214">
    <property type="entry name" value="DAG_Lipase-Related"/>
</dbReference>
<dbReference type="PaxDb" id="35128-Thaps24492"/>
<accession>B8CAC7</accession>
<keyword evidence="10 16" id="KW-1133">Transmembrane helix</keyword>
<feature type="compositionally biased region" description="Basic and acidic residues" evidence="15">
    <location>
        <begin position="338"/>
        <end position="355"/>
    </location>
</feature>
<keyword evidence="19" id="KW-1185">Reference proteome</keyword>
<evidence type="ECO:0000256" key="6">
    <source>
        <dbReference type="ARBA" id="ARBA00022723"/>
    </source>
</evidence>
<dbReference type="EC" id="3.1.1.116" evidence="14"/>
<feature type="transmembrane region" description="Helical" evidence="16">
    <location>
        <begin position="813"/>
        <end position="832"/>
    </location>
</feature>
<dbReference type="InterPro" id="IPR002921">
    <property type="entry name" value="Fungal_lipase-type"/>
</dbReference>
<keyword evidence="6" id="KW-0479">Metal-binding</keyword>
<feature type="transmembrane region" description="Helical" evidence="16">
    <location>
        <begin position="108"/>
        <end position="128"/>
    </location>
</feature>
<feature type="transmembrane region" description="Helical" evidence="16">
    <location>
        <begin position="196"/>
        <end position="216"/>
    </location>
</feature>
<dbReference type="GO" id="GO:0005886">
    <property type="term" value="C:plasma membrane"/>
    <property type="evidence" value="ECO:0007669"/>
    <property type="project" value="UniProtKB-SubCell"/>
</dbReference>
<name>B8CAC7_THAPS</name>
<dbReference type="InterPro" id="IPR029058">
    <property type="entry name" value="AB_hydrolase_fold"/>
</dbReference>
<dbReference type="KEGG" id="tps:THAPSDRAFT_24492"/>
<keyword evidence="9" id="KW-0442">Lipid degradation</keyword>
<dbReference type="HOGENOM" id="CLU_308716_0_0_1"/>
<feature type="domain" description="Fungal lipase-type" evidence="17">
    <location>
        <begin position="466"/>
        <end position="586"/>
    </location>
</feature>
<keyword evidence="12 16" id="KW-0472">Membrane</keyword>
<dbReference type="Pfam" id="PF01764">
    <property type="entry name" value="Lipase_3"/>
    <property type="match status" value="1"/>
</dbReference>
<evidence type="ECO:0000256" key="2">
    <source>
        <dbReference type="ARBA" id="ARBA00004651"/>
    </source>
</evidence>
<evidence type="ECO:0000256" key="12">
    <source>
        <dbReference type="ARBA" id="ARBA00023136"/>
    </source>
</evidence>
<dbReference type="PANTHER" id="PTHR45792:SF8">
    <property type="entry name" value="DIACYLGLYCEROL LIPASE-ALPHA"/>
    <property type="match status" value="1"/>
</dbReference>
<evidence type="ECO:0000313" key="19">
    <source>
        <dbReference type="Proteomes" id="UP000001449"/>
    </source>
</evidence>
<evidence type="ECO:0000313" key="18">
    <source>
        <dbReference type="EMBL" id="EED89483.1"/>
    </source>
</evidence>
<sequence>MPALKVVTWGRLAITSRPFASDDLQILICLFFLYRVVQLACILPFCVKLFLFRLSGWDFIGPSGERSWCIDSLDALPLQFQTLNTSDPINEVHGDVDHGKAMFIPFSLYLVASLLYTFLDMTLSLAMWSAASLGTPTDPRGRESILRYLLYTKIIFMNMLLLLLLGSGIFLVHDGRKYNYGCGSDRESVIETFEGSAWYVMFSLTMVTYAFELLLWPCIVTNQVAQSIVSQTRGQSLFNYVFFFTRKPSEGREHDRKHRTIVAMIGDCITCLQCLSCNKLGGGKIRPKVDLNDAAVAFMDFFNIDSNFDLVLSDVYITFKLLSRMHRERKFKLGQQARTDERCKRRGHENAKEEGTSDNSTMNKKVLQHTQETDMHHLRDAARYSHYALGVYDNYHDSLIANGQLIGGMGGIYYPWKTYTENHARCFLQSCFRLSSSTVLVYGNFANDVLCTAYCILVDEQVKKIVVAIRGTSSLEDLVTDLQFSSASMERVGRECGFDGSEKYVHRGILNSSKWIYNDIAKQKVLARLLPPQQGDEHNEDNGSLHGFSLVFTGHSLGAGIAAILGTMYRSVYPDLKVYAFCPPGCTAGKDVARESGRKEAKRIKYLPYWASADSFRELDLNTTAIGEHNMDRLVEYLDNIADLYSSGFAGIDVADDDDDSIPSSTNLNHRSSDDTAADDRWFIFCGRPHGSVTLIPTFLAVAAACCSIIGNNICSLFLRDVDGDFYFNATDSSVEKIEAVSLGLYTYGFEYYDEESERTVVECASHPPHIEADVYLKLSRSFAVIALLIGFPILAALFVSNCMKLTDRTFRIIACCLFIVTCCESFLFLFMKSIRCHYSPDELSPGVLVKGCQVNTGAKMAIVATILWFLSAVFTGYIHQAINVEWRLLAFTMSFKRMYQ</sequence>
<dbReference type="EMBL" id="CM000647">
    <property type="protein sequence ID" value="EED89483.1"/>
    <property type="molecule type" value="Genomic_DNA"/>
</dbReference>
<keyword evidence="4" id="KW-0597">Phosphoprotein</keyword>
<evidence type="ECO:0000256" key="16">
    <source>
        <dbReference type="SAM" id="Phobius"/>
    </source>
</evidence>
<evidence type="ECO:0000256" key="5">
    <source>
        <dbReference type="ARBA" id="ARBA00022692"/>
    </source>
</evidence>
<dbReference type="RefSeq" id="XP_002293022.1">
    <property type="nucleotide sequence ID" value="XM_002292986.1"/>
</dbReference>
<comment type="catalytic activity">
    <reaction evidence="13">
        <text>a 1,2-diacyl-sn-glycerol + H2O = a 2-acylglycerol + a fatty acid + H(+)</text>
        <dbReference type="Rhea" id="RHEA:33275"/>
        <dbReference type="ChEBI" id="CHEBI:15377"/>
        <dbReference type="ChEBI" id="CHEBI:15378"/>
        <dbReference type="ChEBI" id="CHEBI:17389"/>
        <dbReference type="ChEBI" id="CHEBI:17815"/>
        <dbReference type="ChEBI" id="CHEBI:28868"/>
        <dbReference type="EC" id="3.1.1.116"/>
    </reaction>
    <physiologicalReaction direction="left-to-right" evidence="13">
        <dbReference type="Rhea" id="RHEA:33276"/>
    </physiologicalReaction>
</comment>
<organism evidence="18 19">
    <name type="scientific">Thalassiosira pseudonana</name>
    <name type="common">Marine diatom</name>
    <name type="synonym">Cyclotella nana</name>
    <dbReference type="NCBI Taxonomy" id="35128"/>
    <lineage>
        <taxon>Eukaryota</taxon>
        <taxon>Sar</taxon>
        <taxon>Stramenopiles</taxon>
        <taxon>Ochrophyta</taxon>
        <taxon>Bacillariophyta</taxon>
        <taxon>Coscinodiscophyceae</taxon>
        <taxon>Thalassiosirophycidae</taxon>
        <taxon>Thalassiosirales</taxon>
        <taxon>Thalassiosiraceae</taxon>
        <taxon>Thalassiosira</taxon>
    </lineage>
</organism>
<evidence type="ECO:0000256" key="10">
    <source>
        <dbReference type="ARBA" id="ARBA00022989"/>
    </source>
</evidence>
<dbReference type="CDD" id="cd00519">
    <property type="entry name" value="Lipase_3"/>
    <property type="match status" value="1"/>
</dbReference>
<dbReference type="GO" id="GO:0016298">
    <property type="term" value="F:lipase activity"/>
    <property type="evidence" value="ECO:0000318"/>
    <property type="project" value="GO_Central"/>
</dbReference>
<evidence type="ECO:0000256" key="11">
    <source>
        <dbReference type="ARBA" id="ARBA00023098"/>
    </source>
</evidence>
<evidence type="ECO:0000256" key="7">
    <source>
        <dbReference type="ARBA" id="ARBA00022801"/>
    </source>
</evidence>
<feature type="region of interest" description="Disordered" evidence="15">
    <location>
        <begin position="336"/>
        <end position="361"/>
    </location>
</feature>
<dbReference type="Proteomes" id="UP000001449">
    <property type="component" value="Chromosome 12"/>
</dbReference>
<dbReference type="AlphaFoldDB" id="B8CAC7"/>
<keyword evidence="3" id="KW-1003">Cell membrane</keyword>
<evidence type="ECO:0000259" key="17">
    <source>
        <dbReference type="Pfam" id="PF01764"/>
    </source>
</evidence>
<protein>
    <recommendedName>
        <fullName evidence="14">sn-1-specific diacylglycerol lipase</fullName>
        <ecNumber evidence="14">3.1.1.116</ecNumber>
    </recommendedName>
</protein>
<dbReference type="GO" id="GO:0046872">
    <property type="term" value="F:metal ion binding"/>
    <property type="evidence" value="ECO:0007669"/>
    <property type="project" value="UniProtKB-KW"/>
</dbReference>
<evidence type="ECO:0000256" key="3">
    <source>
        <dbReference type="ARBA" id="ARBA00022475"/>
    </source>
</evidence>
<dbReference type="GO" id="GO:0016042">
    <property type="term" value="P:lipid catabolic process"/>
    <property type="evidence" value="ECO:0000318"/>
    <property type="project" value="GO_Central"/>
</dbReference>
<evidence type="ECO:0000256" key="13">
    <source>
        <dbReference type="ARBA" id="ARBA00024531"/>
    </source>
</evidence>
<evidence type="ECO:0000256" key="1">
    <source>
        <dbReference type="ARBA" id="ARBA00001913"/>
    </source>
</evidence>
<keyword evidence="8" id="KW-0106">Calcium</keyword>
<dbReference type="PANTHER" id="PTHR45792">
    <property type="entry name" value="DIACYLGLYCEROL LIPASE HOMOLOG-RELATED"/>
    <property type="match status" value="1"/>
</dbReference>
<feature type="transmembrane region" description="Helical" evidence="16">
    <location>
        <begin position="148"/>
        <end position="172"/>
    </location>
</feature>
<keyword evidence="5 16" id="KW-0812">Transmembrane</keyword>
<dbReference type="eggNOG" id="KOG2088">
    <property type="taxonomic scope" value="Eukaryota"/>
</dbReference>
<evidence type="ECO:0000256" key="8">
    <source>
        <dbReference type="ARBA" id="ARBA00022837"/>
    </source>
</evidence>
<feature type="transmembrane region" description="Helical" evidence="16">
    <location>
        <begin position="24"/>
        <end position="47"/>
    </location>
</feature>
<evidence type="ECO:0000256" key="15">
    <source>
        <dbReference type="SAM" id="MobiDB-lite"/>
    </source>
</evidence>
<gene>
    <name evidence="18" type="ORF">THAPSDRAFT_24492</name>
</gene>
<comment type="subcellular location">
    <subcellularLocation>
        <location evidence="2">Cell membrane</location>
        <topology evidence="2">Multi-pass membrane protein</topology>
    </subcellularLocation>
</comment>
<feature type="transmembrane region" description="Helical" evidence="16">
    <location>
        <begin position="861"/>
        <end position="879"/>
    </location>
</feature>